<evidence type="ECO:0000313" key="2">
    <source>
        <dbReference type="WBParaSite" id="maker-PairedContig_172-snap-gene-0.15-mRNA-1"/>
    </source>
</evidence>
<feature type="domain" description="Apple" evidence="1">
    <location>
        <begin position="80"/>
        <end position="145"/>
    </location>
</feature>
<dbReference type="STRING" id="6293.A0A1I8EFL2"/>
<dbReference type="InterPro" id="IPR003609">
    <property type="entry name" value="Pan_app"/>
</dbReference>
<organism evidence="2">
    <name type="scientific">Wuchereria bancrofti</name>
    <dbReference type="NCBI Taxonomy" id="6293"/>
    <lineage>
        <taxon>Eukaryota</taxon>
        <taxon>Metazoa</taxon>
        <taxon>Ecdysozoa</taxon>
        <taxon>Nematoda</taxon>
        <taxon>Chromadorea</taxon>
        <taxon>Rhabditida</taxon>
        <taxon>Spirurina</taxon>
        <taxon>Spiruromorpha</taxon>
        <taxon>Filarioidea</taxon>
        <taxon>Onchocercidae</taxon>
        <taxon>Wuchereria</taxon>
    </lineage>
</organism>
<proteinExistence type="predicted"/>
<reference evidence="2" key="1">
    <citation type="submission" date="2016-11" db="UniProtKB">
        <authorList>
            <consortium name="WormBaseParasite"/>
        </authorList>
    </citation>
    <scope>IDENTIFICATION</scope>
    <source>
        <strain evidence="2">pt0022</strain>
    </source>
</reference>
<name>A0A1I8EFL2_WUCBA</name>
<protein>
    <submittedName>
        <fullName evidence="2">Apple domain-containing protein</fullName>
    </submittedName>
</protein>
<dbReference type="WBParaSite" id="maker-PairedContig_172-snap-gene-0.15-mRNA-1">
    <property type="protein sequence ID" value="maker-PairedContig_172-snap-gene-0.15-mRNA-1"/>
    <property type="gene ID" value="maker-PairedContig_172-snap-gene-0.15"/>
</dbReference>
<dbReference type="AlphaFoldDB" id="A0A1I8EFL2"/>
<evidence type="ECO:0000259" key="1">
    <source>
        <dbReference type="PROSITE" id="PS50948"/>
    </source>
</evidence>
<dbReference type="PROSITE" id="PS50948">
    <property type="entry name" value="PAN"/>
    <property type="match status" value="1"/>
</dbReference>
<sequence length="145" mass="16555">MASKMDTTLFYQEGKTTPEPRLRLTTTKYGSCVGYGLAGNYSTNDGNMTVFEMSNAVKTDETPVDNITSMFNATEIESLCLRMHNNTAFMGVQPFTRLVLYSASECRRNCVDLYPKCVAVMFYYLHEREKNHICYLFSKNSIDED</sequence>
<accession>A0A1I8EFL2</accession>